<evidence type="ECO:0000313" key="2">
    <source>
        <dbReference type="EMBL" id="MBS7232526.1"/>
    </source>
</evidence>
<dbReference type="Proteomes" id="UP000722625">
    <property type="component" value="Unassembled WGS sequence"/>
</dbReference>
<evidence type="ECO:0000256" key="1">
    <source>
        <dbReference type="SAM" id="SignalP"/>
    </source>
</evidence>
<dbReference type="Pfam" id="PF17164">
    <property type="entry name" value="DUF5122"/>
    <property type="match status" value="12"/>
</dbReference>
<accession>A0ABS5PE15</accession>
<dbReference type="NCBIfam" id="NF033708">
    <property type="entry name" value="T9SS_Cterm_ChiA"/>
    <property type="match status" value="1"/>
</dbReference>
<feature type="signal peptide" evidence="1">
    <location>
        <begin position="1"/>
        <end position="21"/>
    </location>
</feature>
<keyword evidence="3" id="KW-1185">Reference proteome</keyword>
<evidence type="ECO:0000313" key="3">
    <source>
        <dbReference type="Proteomes" id="UP000722625"/>
    </source>
</evidence>
<protein>
    <submittedName>
        <fullName evidence="2">Delta-60 repeat domain-containing protein</fullName>
    </submittedName>
</protein>
<comment type="caution">
    <text evidence="2">The sequence shown here is derived from an EMBL/GenBank/DDBJ whole genome shotgun (WGS) entry which is preliminary data.</text>
</comment>
<dbReference type="Gene3D" id="2.80.10.50">
    <property type="match status" value="7"/>
</dbReference>
<proteinExistence type="predicted"/>
<dbReference type="EMBL" id="JAGYVZ010000015">
    <property type="protein sequence ID" value="MBS7232526.1"/>
    <property type="molecule type" value="Genomic_DNA"/>
</dbReference>
<dbReference type="InterPro" id="IPR013431">
    <property type="entry name" value="Delta_60_rpt"/>
</dbReference>
<dbReference type="NCBIfam" id="TIGR02608">
    <property type="entry name" value="delta_60_rpt"/>
    <property type="match status" value="9"/>
</dbReference>
<name>A0ABS5PE15_9FLAO</name>
<keyword evidence="1" id="KW-0732">Signal</keyword>
<gene>
    <name evidence="2" type="ORF">KHA90_16025</name>
</gene>
<feature type="chain" id="PRO_5046544174" evidence="1">
    <location>
        <begin position="22"/>
        <end position="1282"/>
    </location>
</feature>
<dbReference type="SUPFAM" id="SSF63829">
    <property type="entry name" value="Calcium-dependent phosphotriesterase"/>
    <property type="match status" value="1"/>
</dbReference>
<reference evidence="2 3" key="1">
    <citation type="journal article" date="2018" name="Int. J. Syst. Evol. Microbiol.">
        <title>Flavobacterium chryseum sp. nov. and Flavobacterium psychroterrae sp. nov., novel environmental bacteria isolated from Antarctica.</title>
        <authorList>
            <person name="Kralova S."/>
            <person name="Svec P."/>
            <person name="Busse H.J."/>
            <person name="Stankova E."/>
            <person name="Vaczi P."/>
            <person name="Sedlacek I."/>
        </authorList>
    </citation>
    <scope>NUCLEOTIDE SEQUENCE [LARGE SCALE GENOMIC DNA]</scope>
    <source>
        <strain evidence="2 3">CCM 8827</strain>
    </source>
</reference>
<organism evidence="2 3">
    <name type="scientific">Flavobacterium psychroterrae</name>
    <dbReference type="NCBI Taxonomy" id="2133767"/>
    <lineage>
        <taxon>Bacteria</taxon>
        <taxon>Pseudomonadati</taxon>
        <taxon>Bacteroidota</taxon>
        <taxon>Flavobacteriia</taxon>
        <taxon>Flavobacteriales</taxon>
        <taxon>Flavobacteriaceae</taxon>
        <taxon>Flavobacterium</taxon>
    </lineage>
</organism>
<dbReference type="SUPFAM" id="SSF101898">
    <property type="entry name" value="NHL repeat"/>
    <property type="match status" value="1"/>
</dbReference>
<sequence>MLIRKFILAFTVLSLFTEIQAQQGKLDITFNTIDNGINGDGFDKTVRTLSLQSDDKLIVGGEYLNLNGIPISYLTRLKPDGTIDDEFDLETGLNGKVYTSHIQTDGKIIVAGSFTSYNGNNSGRLIRLNQDGSQDTTFNTSPGATNGIIYKVCPQPDGKVIVVGSFTKYNNVTVNRIARILPNGALDTSFNTGSGAALNITDVAISSDNKILISGNFISFNGATTSKIARLLPDGSIDTSFNSGSGFNEDVNSMILQPNGKIILGGKFTDYNGISANRIIRLNEDATIDQSFLSGSGLNTDAVQVIKTDTFGNIMVGGSFKGLYNGSEVNRMFLLNSNGTLKPNFNTGSGPASASVFAFENAPDGSWYIGGSFLVFDGQNQGKLAKVDAQGQHDTSYLAAGVGFDNAVHKILSLEDRKTMVFGNFTKFNTLFAPRITRLLENGLSDETFNAVQSGANNLIKTAVLQSDGKIILGGNFTKYNDIISNRTVRILSDGAIDPTFNIGTGFKTQVYAIAMQDEKVIVAGNFTTYNDLPAGRIVRLLENGTRDPGFNAGLGADAIIETILVQSNGKILVGGRFNTFNGQSFSRLVRLNYDGSIDSDFNIGTGFDKFVYTIALQSDKKIIVGGTFLSYNGISQKRILRLNPDGSLDTTFDSGSGFSNGDVLTLLIQPDDRILVGGTFSGTYKTYPSLRLVRLMNSGDYDASFQADLNGKLNTMSFSSDHRLMIGGDFNSVSGLSKHRIARLKLCLESTIWNGISWSNGFPSGGKELTFNGDYPNLTSANACSCSIEIGKNITLLSSNTLSLEFDYSGSGTLILEDSASLYQSDDDMVNTGIVDIKRKSSPILKFDYTYWSSPVEGQKLIDVSPDTLWDKYFSFDYVSGNWKDENSSNIMTSGKGYIIRGPQDFSTTVPSQFEATFKGIPHNGKIDLDVGIDTYNLIGNPYPSAISADMFLFENKLNLKGALYFWTHNTPYNFTEYSSNDYAVYNLLGGVGTRSSVSAGVNETIPDGTIASGQAFFVASKNSGIAQFNNSMRIQNKNSSFFKPSKNTKPKNLNQIEKHRVWLNFENKQGVFKQILFGYIQGATNSYDEDYDAESFNGNQYVDFYSITDHKNLVIQGRALPFIDTDVIPLGYKTKIVGEFTISIDDIDGDISNQPIYIEDKTTGITHNLQSSNYTFTTIAGTFEDRFLIKYTDKTLRTKDFKNLENGILVSVKNKVINIKSSKENIKEVTVFDITGKLLYDKKKINSAELQIQNLPVNNQFLLVKVTLENDFMVTRKIVF</sequence>